<dbReference type="OrthoDB" id="7204249at2"/>
<feature type="transmembrane region" description="Helical" evidence="2">
    <location>
        <begin position="70"/>
        <end position="95"/>
    </location>
</feature>
<keyword evidence="4" id="KW-1185">Reference proteome</keyword>
<dbReference type="EMBL" id="ADVL01000503">
    <property type="protein sequence ID" value="EFH11110.1"/>
    <property type="molecule type" value="Genomic_DNA"/>
</dbReference>
<proteinExistence type="predicted"/>
<keyword evidence="2" id="KW-1133">Transmembrane helix</keyword>
<sequence>MTNRTITRLFDTRDHALAAVRDLEAAGFNHDDVGVIANNEDGHFASTTDSRPGVDPVTAHRSEEKTKSGAGIGATLGTVVGGGAGLAAGLGALAIPGIGPIVAAGALIAALTGAGAGAAAGGLIGSLTGAGVSEREAPVYAEGMKRGGSMVVVRTDDARAVEAEAILARHNPVDVNAREAEYRASGWEGYRDEPHAADLPGTPAGRSFTAPGVSTPDRRV</sequence>
<evidence type="ECO:0000313" key="4">
    <source>
        <dbReference type="Proteomes" id="UP000005324"/>
    </source>
</evidence>
<accession>D5RNL0</accession>
<dbReference type="InterPro" id="IPR052948">
    <property type="entry name" value="Low_temp-induced_all0457"/>
</dbReference>
<dbReference type="HOGENOM" id="CLU_083853_1_0_5"/>
<evidence type="ECO:0000256" key="1">
    <source>
        <dbReference type="SAM" id="MobiDB-lite"/>
    </source>
</evidence>
<dbReference type="RefSeq" id="WP_007005885.1">
    <property type="nucleotide sequence ID" value="NZ_GG770813.1"/>
</dbReference>
<feature type="transmembrane region" description="Helical" evidence="2">
    <location>
        <begin position="101"/>
        <end position="125"/>
    </location>
</feature>
<evidence type="ECO:0000256" key="2">
    <source>
        <dbReference type="SAM" id="Phobius"/>
    </source>
</evidence>
<feature type="region of interest" description="Disordered" evidence="1">
    <location>
        <begin position="189"/>
        <end position="220"/>
    </location>
</feature>
<name>D5RNL0_9PROT</name>
<evidence type="ECO:0000313" key="3">
    <source>
        <dbReference type="EMBL" id="EFH11110.1"/>
    </source>
</evidence>
<dbReference type="AlphaFoldDB" id="D5RNL0"/>
<reference evidence="3 4" key="1">
    <citation type="submission" date="2010-04" db="EMBL/GenBank/DDBJ databases">
        <authorList>
            <person name="Qin X."/>
            <person name="Bachman B."/>
            <person name="Battles P."/>
            <person name="Bell A."/>
            <person name="Bess C."/>
            <person name="Bickham C."/>
            <person name="Chaboub L."/>
            <person name="Chen D."/>
            <person name="Coyle M."/>
            <person name="Deiros D.R."/>
            <person name="Dinh H."/>
            <person name="Forbes L."/>
            <person name="Fowler G."/>
            <person name="Francisco L."/>
            <person name="Fu Q."/>
            <person name="Gubbala S."/>
            <person name="Hale W."/>
            <person name="Han Y."/>
            <person name="Hemphill L."/>
            <person name="Highlander S.K."/>
            <person name="Hirani K."/>
            <person name="Hogues M."/>
            <person name="Jackson L."/>
            <person name="Jakkamsetti A."/>
            <person name="Javaid M."/>
            <person name="Jiang H."/>
            <person name="Korchina V."/>
            <person name="Kovar C."/>
            <person name="Lara F."/>
            <person name="Lee S."/>
            <person name="Mata R."/>
            <person name="Mathew T."/>
            <person name="Moen C."/>
            <person name="Morales K."/>
            <person name="Munidasa M."/>
            <person name="Nazareth L."/>
            <person name="Ngo R."/>
            <person name="Nguyen L."/>
            <person name="Okwuonu G."/>
            <person name="Ongeri F."/>
            <person name="Patil S."/>
            <person name="Petrosino J."/>
            <person name="Pham C."/>
            <person name="Pham P."/>
            <person name="Pu L.-L."/>
            <person name="Puazo M."/>
            <person name="Raj R."/>
            <person name="Reid J."/>
            <person name="Rouhana J."/>
            <person name="Saada N."/>
            <person name="Shang Y."/>
            <person name="Simmons D."/>
            <person name="Thornton R."/>
            <person name="Warren J."/>
            <person name="Weissenberger G."/>
            <person name="Zhang J."/>
            <person name="Zhang L."/>
            <person name="Zhou C."/>
            <person name="Zhu D."/>
            <person name="Muzny D."/>
            <person name="Worley K."/>
            <person name="Gibbs R."/>
        </authorList>
    </citation>
    <scope>NUCLEOTIDE SEQUENCE [LARGE SCALE GENOMIC DNA]</scope>
    <source>
        <strain evidence="3 4">ATCC 49957</strain>
    </source>
</reference>
<protein>
    <recommendedName>
        <fullName evidence="5">General stress protein 17M-like domain-containing protein</fullName>
    </recommendedName>
</protein>
<dbReference type="Proteomes" id="UP000005324">
    <property type="component" value="Unassembled WGS sequence"/>
</dbReference>
<organism evidence="3 4">
    <name type="scientific">Pseudoroseomonas cervicalis ATCC 49957</name>
    <dbReference type="NCBI Taxonomy" id="525371"/>
    <lineage>
        <taxon>Bacteria</taxon>
        <taxon>Pseudomonadati</taxon>
        <taxon>Pseudomonadota</taxon>
        <taxon>Alphaproteobacteria</taxon>
        <taxon>Acetobacterales</taxon>
        <taxon>Roseomonadaceae</taxon>
        <taxon>Roseomonas</taxon>
    </lineage>
</organism>
<keyword evidence="2" id="KW-0472">Membrane</keyword>
<comment type="caution">
    <text evidence="3">The sequence shown here is derived from an EMBL/GenBank/DDBJ whole genome shotgun (WGS) entry which is preliminary data.</text>
</comment>
<gene>
    <name evidence="3" type="ORF">HMPREF0731_2671</name>
</gene>
<evidence type="ECO:0008006" key="5">
    <source>
        <dbReference type="Google" id="ProtNLM"/>
    </source>
</evidence>
<dbReference type="PANTHER" id="PTHR36109">
    <property type="entry name" value="MEMBRANE PROTEIN-RELATED"/>
    <property type="match status" value="1"/>
</dbReference>
<dbReference type="PANTHER" id="PTHR36109:SF2">
    <property type="entry name" value="MEMBRANE PROTEIN"/>
    <property type="match status" value="1"/>
</dbReference>
<keyword evidence="2" id="KW-0812">Transmembrane</keyword>
<feature type="region of interest" description="Disordered" evidence="1">
    <location>
        <begin position="41"/>
        <end position="66"/>
    </location>
</feature>